<name>A0A699LBD2_TANCI</name>
<dbReference type="EMBL" id="BKCJ010600475">
    <property type="protein sequence ID" value="GFB31692.1"/>
    <property type="molecule type" value="Genomic_DNA"/>
</dbReference>
<feature type="non-terminal residue" evidence="1">
    <location>
        <position position="103"/>
    </location>
</feature>
<proteinExistence type="predicted"/>
<evidence type="ECO:0000313" key="1">
    <source>
        <dbReference type="EMBL" id="GFB31692.1"/>
    </source>
</evidence>
<sequence>MRNRCFRATPRSFIEGEVRNYSCGLSYKKDKSQTAGQDDRERSKEVCVRQYSLLVKVHIFLITLSFFDHHRRCVGMPISARMTALLPNVKLYGVFPLLVLNDV</sequence>
<protein>
    <submittedName>
        <fullName evidence="1">Uncharacterized protein</fullName>
    </submittedName>
</protein>
<organism evidence="1">
    <name type="scientific">Tanacetum cinerariifolium</name>
    <name type="common">Dalmatian daisy</name>
    <name type="synonym">Chrysanthemum cinerariifolium</name>
    <dbReference type="NCBI Taxonomy" id="118510"/>
    <lineage>
        <taxon>Eukaryota</taxon>
        <taxon>Viridiplantae</taxon>
        <taxon>Streptophyta</taxon>
        <taxon>Embryophyta</taxon>
        <taxon>Tracheophyta</taxon>
        <taxon>Spermatophyta</taxon>
        <taxon>Magnoliopsida</taxon>
        <taxon>eudicotyledons</taxon>
        <taxon>Gunneridae</taxon>
        <taxon>Pentapetalae</taxon>
        <taxon>asterids</taxon>
        <taxon>campanulids</taxon>
        <taxon>Asterales</taxon>
        <taxon>Asteraceae</taxon>
        <taxon>Asteroideae</taxon>
        <taxon>Anthemideae</taxon>
        <taxon>Anthemidinae</taxon>
        <taxon>Tanacetum</taxon>
    </lineage>
</organism>
<gene>
    <name evidence="1" type="ORF">Tci_703663</name>
</gene>
<comment type="caution">
    <text evidence="1">The sequence shown here is derived from an EMBL/GenBank/DDBJ whole genome shotgun (WGS) entry which is preliminary data.</text>
</comment>
<reference evidence="1" key="1">
    <citation type="journal article" date="2019" name="Sci. Rep.">
        <title>Draft genome of Tanacetum cinerariifolium, the natural source of mosquito coil.</title>
        <authorList>
            <person name="Yamashiro T."/>
            <person name="Shiraishi A."/>
            <person name="Satake H."/>
            <person name="Nakayama K."/>
        </authorList>
    </citation>
    <scope>NUCLEOTIDE SEQUENCE</scope>
</reference>
<dbReference type="AlphaFoldDB" id="A0A699LBD2"/>
<accession>A0A699LBD2</accession>